<keyword evidence="3" id="KW-1003">Cell membrane</keyword>
<dbReference type="Pfam" id="PF08263">
    <property type="entry name" value="LRRNT_2"/>
    <property type="match status" value="2"/>
</dbReference>
<dbReference type="Pfam" id="PF23598">
    <property type="entry name" value="LRR_14"/>
    <property type="match status" value="1"/>
</dbReference>
<evidence type="ECO:0000256" key="5">
    <source>
        <dbReference type="ARBA" id="ARBA00022692"/>
    </source>
</evidence>
<dbReference type="PANTHER" id="PTHR48061">
    <property type="entry name" value="LEUCINE-RICH REPEAT RECEPTOR PROTEIN KINASE EMS1-LIKE-RELATED"/>
    <property type="match status" value="1"/>
</dbReference>
<keyword evidence="10" id="KW-0675">Receptor</keyword>
<keyword evidence="4" id="KW-0433">Leucine-rich repeat</keyword>
<dbReference type="Proteomes" id="UP001206925">
    <property type="component" value="Unassembled WGS sequence"/>
</dbReference>
<dbReference type="SUPFAM" id="SSF52047">
    <property type="entry name" value="RNI-like"/>
    <property type="match status" value="1"/>
</dbReference>
<dbReference type="PROSITE" id="PS51450">
    <property type="entry name" value="LRR"/>
    <property type="match status" value="1"/>
</dbReference>
<dbReference type="GO" id="GO:0006952">
    <property type="term" value="P:defense response"/>
    <property type="evidence" value="ECO:0007669"/>
    <property type="project" value="UniProtKB-ARBA"/>
</dbReference>
<dbReference type="GO" id="GO:0051707">
    <property type="term" value="P:response to other organism"/>
    <property type="evidence" value="ECO:0007669"/>
    <property type="project" value="UniProtKB-ARBA"/>
</dbReference>
<comment type="similarity">
    <text evidence="2">Belongs to the RLP family.</text>
</comment>
<evidence type="ECO:0000256" key="6">
    <source>
        <dbReference type="ARBA" id="ARBA00022729"/>
    </source>
</evidence>
<organism evidence="15 16">
    <name type="scientific">Ambrosia artemisiifolia</name>
    <name type="common">Common ragweed</name>
    <dbReference type="NCBI Taxonomy" id="4212"/>
    <lineage>
        <taxon>Eukaryota</taxon>
        <taxon>Viridiplantae</taxon>
        <taxon>Streptophyta</taxon>
        <taxon>Embryophyta</taxon>
        <taxon>Tracheophyta</taxon>
        <taxon>Spermatophyta</taxon>
        <taxon>Magnoliopsida</taxon>
        <taxon>eudicotyledons</taxon>
        <taxon>Gunneridae</taxon>
        <taxon>Pentapetalae</taxon>
        <taxon>asterids</taxon>
        <taxon>campanulids</taxon>
        <taxon>Asterales</taxon>
        <taxon>Asteraceae</taxon>
        <taxon>Asteroideae</taxon>
        <taxon>Heliantheae alliance</taxon>
        <taxon>Heliantheae</taxon>
        <taxon>Ambrosia</taxon>
    </lineage>
</organism>
<feature type="domain" description="Disease resistance R13L4/SHOC-2-like LRR" evidence="14">
    <location>
        <begin position="875"/>
        <end position="964"/>
    </location>
</feature>
<dbReference type="FunFam" id="3.80.10.10:FF:000041">
    <property type="entry name" value="LRR receptor-like serine/threonine-protein kinase ERECTA"/>
    <property type="match status" value="2"/>
</dbReference>
<evidence type="ECO:0000256" key="9">
    <source>
        <dbReference type="ARBA" id="ARBA00023136"/>
    </source>
</evidence>
<evidence type="ECO:0000256" key="12">
    <source>
        <dbReference type="SAM" id="Phobius"/>
    </source>
</evidence>
<evidence type="ECO:0000313" key="15">
    <source>
        <dbReference type="EMBL" id="KAI7750731.1"/>
    </source>
</evidence>
<dbReference type="InterPro" id="IPR046956">
    <property type="entry name" value="RLP23-like"/>
</dbReference>
<dbReference type="Pfam" id="PF00560">
    <property type="entry name" value="LRR_1"/>
    <property type="match status" value="10"/>
</dbReference>
<evidence type="ECO:0000256" key="8">
    <source>
        <dbReference type="ARBA" id="ARBA00022989"/>
    </source>
</evidence>
<keyword evidence="8 12" id="KW-1133">Transmembrane helix</keyword>
<evidence type="ECO:0000256" key="2">
    <source>
        <dbReference type="ARBA" id="ARBA00009592"/>
    </source>
</evidence>
<dbReference type="SMART" id="SM00369">
    <property type="entry name" value="LRR_TYP"/>
    <property type="match status" value="17"/>
</dbReference>
<proteinExistence type="inferred from homology"/>
<name>A0AAD5GSA1_AMBAR</name>
<keyword evidence="16" id="KW-1185">Reference proteome</keyword>
<dbReference type="SUPFAM" id="SSF52058">
    <property type="entry name" value="L domain-like"/>
    <property type="match status" value="4"/>
</dbReference>
<evidence type="ECO:0000256" key="11">
    <source>
        <dbReference type="ARBA" id="ARBA00023180"/>
    </source>
</evidence>
<keyword evidence="5 12" id="KW-0812">Transmembrane</keyword>
<dbReference type="Gene3D" id="3.80.10.10">
    <property type="entry name" value="Ribonuclease Inhibitor"/>
    <property type="match status" value="8"/>
</dbReference>
<evidence type="ECO:0000256" key="4">
    <source>
        <dbReference type="ARBA" id="ARBA00022614"/>
    </source>
</evidence>
<keyword evidence="11" id="KW-0325">Glycoprotein</keyword>
<dbReference type="InterPro" id="IPR003591">
    <property type="entry name" value="Leu-rich_rpt_typical-subtyp"/>
</dbReference>
<evidence type="ECO:0000256" key="7">
    <source>
        <dbReference type="ARBA" id="ARBA00022737"/>
    </source>
</evidence>
<feature type="transmembrane region" description="Helical" evidence="12">
    <location>
        <begin position="1549"/>
        <end position="1574"/>
    </location>
</feature>
<keyword evidence="7" id="KW-0677">Repeat</keyword>
<dbReference type="FunFam" id="3.80.10.10:FF:000400">
    <property type="entry name" value="Nuclear pore complex protein NUP107"/>
    <property type="match status" value="1"/>
</dbReference>
<keyword evidence="9 12" id="KW-0472">Membrane</keyword>
<dbReference type="InterPro" id="IPR032675">
    <property type="entry name" value="LRR_dom_sf"/>
</dbReference>
<evidence type="ECO:0000259" key="14">
    <source>
        <dbReference type="Pfam" id="PF23598"/>
    </source>
</evidence>
<feature type="domain" description="Leucine-rich repeat-containing N-terminal plant-type" evidence="13">
    <location>
        <begin position="814"/>
        <end position="855"/>
    </location>
</feature>
<evidence type="ECO:0000256" key="3">
    <source>
        <dbReference type="ARBA" id="ARBA00022475"/>
    </source>
</evidence>
<dbReference type="FunFam" id="3.80.10.10:FF:000213">
    <property type="entry name" value="Tyrosine-sulfated glycopeptide receptor 1"/>
    <property type="match status" value="2"/>
</dbReference>
<feature type="non-terminal residue" evidence="15">
    <location>
        <position position="1"/>
    </location>
</feature>
<dbReference type="PRINTS" id="PR00019">
    <property type="entry name" value="LEURICHRPT"/>
</dbReference>
<protein>
    <recommendedName>
        <fullName evidence="17">Receptor-like protein 12</fullName>
    </recommendedName>
</protein>
<reference evidence="15" key="1">
    <citation type="submission" date="2022-06" db="EMBL/GenBank/DDBJ databases">
        <title>Uncovering the hologenomic basis of an extraordinary plant invasion.</title>
        <authorList>
            <person name="Bieker V.C."/>
            <person name="Martin M.D."/>
            <person name="Gilbert T."/>
            <person name="Hodgins K."/>
            <person name="Battlay P."/>
            <person name="Petersen B."/>
            <person name="Wilson J."/>
        </authorList>
    </citation>
    <scope>NUCLEOTIDE SEQUENCE</scope>
    <source>
        <strain evidence="15">AA19_3_7</strain>
        <tissue evidence="15">Leaf</tissue>
    </source>
</reference>
<evidence type="ECO:0000256" key="10">
    <source>
        <dbReference type="ARBA" id="ARBA00023170"/>
    </source>
</evidence>
<dbReference type="InterPro" id="IPR013210">
    <property type="entry name" value="LRR_N_plant-typ"/>
</dbReference>
<dbReference type="Pfam" id="PF13855">
    <property type="entry name" value="LRR_8"/>
    <property type="match status" value="4"/>
</dbReference>
<dbReference type="InterPro" id="IPR001611">
    <property type="entry name" value="Leu-rich_rpt"/>
</dbReference>
<dbReference type="GO" id="GO:0005886">
    <property type="term" value="C:plasma membrane"/>
    <property type="evidence" value="ECO:0007669"/>
    <property type="project" value="UniProtKB-SubCell"/>
</dbReference>
<feature type="domain" description="Leucine-rich repeat-containing N-terminal plant-type" evidence="13">
    <location>
        <begin position="10"/>
        <end position="35"/>
    </location>
</feature>
<evidence type="ECO:0000259" key="13">
    <source>
        <dbReference type="Pfam" id="PF08263"/>
    </source>
</evidence>
<accession>A0AAD5GSA1</accession>
<gene>
    <name evidence="15" type="ORF">M8C21_013033</name>
</gene>
<dbReference type="InterPro" id="IPR055414">
    <property type="entry name" value="LRR_R13L4/SHOC2-like"/>
</dbReference>
<dbReference type="SMART" id="SM00365">
    <property type="entry name" value="LRR_SD22"/>
    <property type="match status" value="14"/>
</dbReference>
<keyword evidence="6" id="KW-0732">Signal</keyword>
<evidence type="ECO:0008006" key="17">
    <source>
        <dbReference type="Google" id="ProtNLM"/>
    </source>
</evidence>
<comment type="subcellular location">
    <subcellularLocation>
        <location evidence="1">Cell membrane</location>
        <topology evidence="1">Single-pass type I membrane protein</topology>
    </subcellularLocation>
</comment>
<dbReference type="InterPro" id="IPR025875">
    <property type="entry name" value="Leu-rich_rpt_4"/>
</dbReference>
<evidence type="ECO:0000313" key="16">
    <source>
        <dbReference type="Proteomes" id="UP001206925"/>
    </source>
</evidence>
<evidence type="ECO:0000256" key="1">
    <source>
        <dbReference type="ARBA" id="ARBA00004251"/>
    </source>
</evidence>
<sequence>MTINKQYASNSKVSSWNFNISHGVRNCCLLDGVECRFGHVIGLDLSNSFLYGTISSNNSLFNLIHLRTLNLAFNDFSSSQIPSGIGRLSQLASLNLSCSGFSGEVPKQISQLRNLVSLDLSANPGRLKLQSSDFQNLVQNSSETLRELFLSQVDIDSELPASIGNLTHLNILGLRYCGFTGTLPASISNLTQVTYLDLSRLPSLESFSNLTYLSLFGNNFDRWKLPDWFGKLNKITYLGLNDVNLYGEIPSSFFNLTHIEELFLSFNQLKGQLSSALLNFQNLEEFDLSDNNVTVDFDLFFSLTKLKYLYLRGNNVKLSVIDSYTNETQPKFIALDLGSCNLKVIPEFLQFQNQLESLYLDDNKIEGLIPRWMWNISKETLEILSLSQNLLMGFEQHSPIASWVSLRELNLSYNMLHGSIPVPPPTTVFYSVSNNNLTGEIPPLICDVLDLSCNNITGLIPPCMQKLSNSSLQVLKLRSNTLQGTIPNIFTTKSKLVLIDLSENKLEGEVPRSLENCESLQILDLGYNFIHDTFPFWLGALSELQVLVLRFNKFHGIIRLPSKVKVNFLKLRIIDLSHNSFSGYLPYEYFQEWSAMKETTANATYMETTIKEYYKGGSTFYSYQFSFQITNKGHKMDYVKIPDAFFAVDLSSNMFRGKIPESIGTLSGLQLLNLSNNELSGVIPSSIGNLTHLEALDLSGNKLYGMIPQNLVQLNFLEFFNVSNNNLSGHTLQGNQFNTFSNDSYIGNQALCGFPLSMKCGDSEESKPPTVSFKEDTKSDFPNGIDWVVILIVLESALANKVSSLSHANECSILFQFKESMYIDKYASFDSHAYPKVASWNLHKSNCCSWDGVECKFGHVIGLDLSSSFLFGPISSNNNLFNLIHLRTLNLADNNFCSSQIPSGIGRLSQLANLNLSEVDIDSELPASIGNLKHLKILDLSYSAFKGTLPASISNLTQLRELHLNYNGMIGQIPSSFSNLTQLTLLDLSHNNVSGSIPSYIGNMTQLTLLDLSYNKFTGSLPSLESFSNLTYLSLSNNNFDRWKLPDWFGKLNKITYLNLENVNLYGEIPSSFFNLTQAESLYLSRNQLEGELPFSLRNLQHLEELYLDGNNMTVDFDIFLSLKKLKYLDLYRNNITLSVKDSHTNETQPQFIALWLASCNLKVFPQFLRFQQQLEYLFLNDNKIEGLMPRWMWNIGKETLSILSLSQNLLIGFEQHSPVAPWVRLETLDLSHNMLSGEIPPSICDLLYLHLLDLSFNNIIGSIPPCLKKISKSLQVLNLRNNTLQGTIPNLFAISSTLAMIDLSDNKLEGRLPRSLENCKSLQFLDLGHNFIEDTFPFWLGALPELQVLVLKFNKLHSVIRISTWSAMKGTKANATYMSMPQMWEEYWFSIQMTNKGVYMDYMKIIKTFYAIDLSSNMFRGNIPESITTLTGLQLLNLSNNELFGIIPPSMQNLMSLESLDLSSNNLSGMIPQDLVQLNFLEFLNVSNNNLTGPIPQGRQFDTFVNNSYIGNQALCGPPLSKKCGDPKASKPSFEEDTKSDFPNGIDWVVILIGLVTGLIIGVLLVTCTPVGVG</sequence>
<dbReference type="Pfam" id="PF12799">
    <property type="entry name" value="LRR_4"/>
    <property type="match status" value="1"/>
</dbReference>
<dbReference type="EMBL" id="JAMZMK010006093">
    <property type="protein sequence ID" value="KAI7750731.1"/>
    <property type="molecule type" value="Genomic_DNA"/>
</dbReference>
<dbReference type="PANTHER" id="PTHR48061:SF12">
    <property type="entry name" value="DISEASE RESISTANCE LIKE PROTEIN"/>
    <property type="match status" value="1"/>
</dbReference>
<comment type="caution">
    <text evidence="15">The sequence shown here is derived from an EMBL/GenBank/DDBJ whole genome shotgun (WGS) entry which is preliminary data.</text>
</comment>